<name>A0A8J2RQ04_9CRUS</name>
<dbReference type="SUPFAM" id="SSF50370">
    <property type="entry name" value="Ricin B-like lectins"/>
    <property type="match status" value="2"/>
</dbReference>
<feature type="chain" id="PRO_5035256427" description="Ricin B lectin domain-containing protein" evidence="1">
    <location>
        <begin position="25"/>
        <end position="750"/>
    </location>
</feature>
<evidence type="ECO:0000313" key="3">
    <source>
        <dbReference type="EMBL" id="CAH0106569.1"/>
    </source>
</evidence>
<dbReference type="CDD" id="cd23449">
    <property type="entry name" value="beta-trefoil_Ricin_EW29-like"/>
    <property type="match status" value="1"/>
</dbReference>
<sequence length="750" mass="85638">MSSSYKTGWITALFGLFLLATCFTQQHHVHSMSVASQLKNNSLILNALREKSPSTPSTNRTNLTTAKENLIKNKLNVTIIGAARSGYVKSNPGTVQSKIIIMNSGNLFATFMATVNFISWCTQTYEYVLWLVSVLARSDTEKQKNYREAAEELNRIEGILDQMTLNNIHNHVYMRENVAPHEDEIRRSAINAIEYLESPNSTVAKDEFLDGAKLLEDSIIRIFERLLNQSVSGPSYLDSLRDSTKACIFSNFKICHRRQVVNSLQGVMQLVSLGAGTLPLYFKESNMPTADQTRKKKRLDKYQQEAIVKINAIENDCIKEDRVPNEITEMMNQNAVTSNRDFAQILYDYLSDKYDTKHWFVVVYNAISGDLNHKIVSESNNCQWIWAQGNKNVIVCSLNNICRWDQTSMMATEDKINGYFNHYYPRPDVAMNEIKSLKLVPETGMMAVIQHSADIEIATSKEMCFFAQNYGSKTTRLGGLTTIGIPFRNNTRVSPTYFAIFAYGKVMQIAQAAITVVDPTWNAGRVKPAENQLWYQDENGIRAKSNGYCLYSTDGRFRTDKCDKQKWMLRDNKISDMYNPKNCAGITYWNSPTPTRTQSIFPMVETHCGNYPNQAWSIIKEPTYFVIKSKMHGKVMDVSNDPKTYGTINMWDQLNVGIQQWFLDENGVIRAKATGYCIYSKGYYNGGFVTAPCDQTDSQRWARRNNQIVNLNQPTNCMDIFHAEKQDGARVIEYTCSSTINMQWEFDFLW</sequence>
<protein>
    <recommendedName>
        <fullName evidence="2">Ricin B lectin domain-containing protein</fullName>
    </recommendedName>
</protein>
<dbReference type="Gene3D" id="2.80.10.50">
    <property type="match status" value="2"/>
</dbReference>
<evidence type="ECO:0000259" key="2">
    <source>
        <dbReference type="SMART" id="SM00458"/>
    </source>
</evidence>
<dbReference type="Pfam" id="PF00652">
    <property type="entry name" value="Ricin_B_lectin"/>
    <property type="match status" value="1"/>
</dbReference>
<dbReference type="PANTHER" id="PTHR40472:SF6">
    <property type="entry name" value="RICIN B-TYPE LECTIN DOMAIN-CONTAINING PROTEIN"/>
    <property type="match status" value="1"/>
</dbReference>
<dbReference type="PANTHER" id="PTHR40472">
    <property type="entry name" value="RICIN B-TYPE LECTIN DOMAIN-CONTAINING PROTEIN"/>
    <property type="match status" value="1"/>
</dbReference>
<proteinExistence type="predicted"/>
<feature type="signal peptide" evidence="1">
    <location>
        <begin position="1"/>
        <end position="24"/>
    </location>
</feature>
<dbReference type="EMBL" id="CAKKLH010000224">
    <property type="protein sequence ID" value="CAH0106569.1"/>
    <property type="molecule type" value="Genomic_DNA"/>
</dbReference>
<dbReference type="InterPro" id="IPR035992">
    <property type="entry name" value="Ricin_B-like_lectins"/>
</dbReference>
<evidence type="ECO:0000256" key="1">
    <source>
        <dbReference type="SAM" id="SignalP"/>
    </source>
</evidence>
<dbReference type="PROSITE" id="PS50231">
    <property type="entry name" value="RICIN_B_LECTIN"/>
    <property type="match status" value="1"/>
</dbReference>
<reference evidence="3" key="1">
    <citation type="submission" date="2021-11" db="EMBL/GenBank/DDBJ databases">
        <authorList>
            <person name="Schell T."/>
        </authorList>
    </citation>
    <scope>NUCLEOTIDE SEQUENCE</scope>
    <source>
        <strain evidence="3">M5</strain>
    </source>
</reference>
<organism evidence="3 4">
    <name type="scientific">Daphnia galeata</name>
    <dbReference type="NCBI Taxonomy" id="27404"/>
    <lineage>
        <taxon>Eukaryota</taxon>
        <taxon>Metazoa</taxon>
        <taxon>Ecdysozoa</taxon>
        <taxon>Arthropoda</taxon>
        <taxon>Crustacea</taxon>
        <taxon>Branchiopoda</taxon>
        <taxon>Diplostraca</taxon>
        <taxon>Cladocera</taxon>
        <taxon>Anomopoda</taxon>
        <taxon>Daphniidae</taxon>
        <taxon>Daphnia</taxon>
    </lineage>
</organism>
<comment type="caution">
    <text evidence="3">The sequence shown here is derived from an EMBL/GenBank/DDBJ whole genome shotgun (WGS) entry which is preliminary data.</text>
</comment>
<feature type="domain" description="Ricin B lectin" evidence="2">
    <location>
        <begin position="495"/>
        <end position="619"/>
    </location>
</feature>
<dbReference type="InterPro" id="IPR000772">
    <property type="entry name" value="Ricin_B_lectin"/>
</dbReference>
<dbReference type="InterPro" id="IPR039051">
    <property type="entry name" value="SE-CTX-like"/>
</dbReference>
<dbReference type="AlphaFoldDB" id="A0A8J2RQ04"/>
<evidence type="ECO:0000313" key="4">
    <source>
        <dbReference type="Proteomes" id="UP000789390"/>
    </source>
</evidence>
<dbReference type="Proteomes" id="UP000789390">
    <property type="component" value="Unassembled WGS sequence"/>
</dbReference>
<gene>
    <name evidence="3" type="ORF">DGAL_LOCUS9725</name>
</gene>
<dbReference type="SMART" id="SM00458">
    <property type="entry name" value="RICIN"/>
    <property type="match status" value="2"/>
</dbReference>
<dbReference type="OrthoDB" id="6334474at2759"/>
<keyword evidence="1" id="KW-0732">Signal</keyword>
<keyword evidence="4" id="KW-1185">Reference proteome</keyword>
<accession>A0A8J2RQ04</accession>
<feature type="domain" description="Ricin B lectin" evidence="2">
    <location>
        <begin position="622"/>
        <end position="747"/>
    </location>
</feature>